<evidence type="ECO:0000313" key="1">
    <source>
        <dbReference type="EMBL" id="UYV64696.1"/>
    </source>
</evidence>
<protein>
    <submittedName>
        <fullName evidence="1">Uncharacterized protein</fullName>
    </submittedName>
</protein>
<sequence length="287" mass="33017">MVQWWLRPRPSKKIGQYLSIDQGYRTSGLIPTDAEWKMDRISGDGEQDECFFYGGNSTGWQLAVGCSRGSATVALRIPSGRVFILPTYPDVRQHGLLPSLKLICISPFRKWRLSYNGWLRFTPNALLYNVPLDSTPEMVADCLSLQTLSSPKSQSLRMMESMERYEQPGMFLGTVDLGGEPEEVSLWGLRIRDLTHLDPDQLKGMVNCLCMFPDEPPKKIKILKEYLDENLMTLNESKSKIMVFRNGDKPSNKDKWFWNDKTITITSRYTYLGFPLTPTIYLFMLMR</sequence>
<accession>A0ABY6K8V4</accession>
<keyword evidence="2" id="KW-1185">Reference proteome</keyword>
<proteinExistence type="predicted"/>
<dbReference type="Proteomes" id="UP001235939">
    <property type="component" value="Chromosome 03"/>
</dbReference>
<evidence type="ECO:0000313" key="2">
    <source>
        <dbReference type="Proteomes" id="UP001235939"/>
    </source>
</evidence>
<dbReference type="EMBL" id="CP092865">
    <property type="protein sequence ID" value="UYV64696.1"/>
    <property type="molecule type" value="Genomic_DNA"/>
</dbReference>
<name>A0ABY6K8V4_9ARAC</name>
<gene>
    <name evidence="1" type="ORF">LAZ67_3001692</name>
</gene>
<organism evidence="1 2">
    <name type="scientific">Cordylochernes scorpioides</name>
    <dbReference type="NCBI Taxonomy" id="51811"/>
    <lineage>
        <taxon>Eukaryota</taxon>
        <taxon>Metazoa</taxon>
        <taxon>Ecdysozoa</taxon>
        <taxon>Arthropoda</taxon>
        <taxon>Chelicerata</taxon>
        <taxon>Arachnida</taxon>
        <taxon>Pseudoscorpiones</taxon>
        <taxon>Cheliferoidea</taxon>
        <taxon>Chernetidae</taxon>
        <taxon>Cordylochernes</taxon>
    </lineage>
</organism>
<reference evidence="1 2" key="1">
    <citation type="submission" date="2022-01" db="EMBL/GenBank/DDBJ databases">
        <title>A chromosomal length assembly of Cordylochernes scorpioides.</title>
        <authorList>
            <person name="Zeh D."/>
            <person name="Zeh J."/>
        </authorList>
    </citation>
    <scope>NUCLEOTIDE SEQUENCE [LARGE SCALE GENOMIC DNA]</scope>
    <source>
        <strain evidence="1">IN4F17</strain>
        <tissue evidence="1">Whole Body</tissue>
    </source>
</reference>